<comment type="caution">
    <text evidence="1">The sequence shown here is derived from an EMBL/GenBank/DDBJ whole genome shotgun (WGS) entry which is preliminary data.</text>
</comment>
<dbReference type="EMBL" id="CM042885">
    <property type="protein sequence ID" value="KAI4363744.1"/>
    <property type="molecule type" value="Genomic_DNA"/>
</dbReference>
<accession>A0ACB9QCM2</accession>
<gene>
    <name evidence="1" type="ORF">MLD38_019921</name>
</gene>
<sequence length="1492" mass="166952">MAELTAADGDRPNLPSLRSVSVSSSSSLMDVATSFRKMSQDEAGYNDPYGVDNVMSRLAWEDEGKDEAELQWAAIERLPTYRRIRTSLLVGNGKEGRKRTAVVDVSKMDHVERQMFIDNLLEKVEEDNLKLLRKLKERIDRVGIVLPAVEVRYEDLCIEAECEIVHGKPIPSLWNTFKSTLLAPAYRAACTNQVGKIRILNNVRGVLKPGRMTLLLGPPGCGKTTLLKALAGKTDSSLKGTGEITYNGYKLDEFVPEKTAAYISQYDLHICELTVRETLDFSARCQGVGKREGTSQGHAPEFNSFLVAAAASDDASRPDIIRELSRREKQAGLTPDPIIDTYMKAVSIQGQTRTLQTDYILKILGLDTCADTIAGDAMIRGISGGQKRRLTTGEMIVGPARVLLMDGISTGLDTSTTFQIITCLQQLAHLTESTIMVSLLQPAPETFNLFDDVLLMAEGQVVYHGPRMSILDFFEHCGFKCPTRKGVGDFLQEVVSRKDQAQYWSRGDIPHAFVSADIFAKSFREFSVGISLDKELSKPFPKTELHKAALTLSIYSSRKWELFKACLAREWLLMKRNSFLYVFKSAQLVAVAVIMMTVFLRTTMAVDAVHANFYMGALFYALVRLMCNGIPELVLTASRLGVFYKQRDFYFYPAWAYTIPSAILKIPISLLDSVLWTGLTYYVVGFSPEPQRFFAQLFLLFLVHQVSISLFRLIASVVRNPSVAATSGLFSLLVMFMFGGFLIPRSSLPGWLSWAFWLSPLSYAEIGASLNEFHAPRWQKVSSSNVTLGEEFLTKRGLSFGDQFYWVSVGALIGFWVIINGGFTCALTFSSSPQRSRTIISNGRSMHAIAEQNSKTSSSQEDTGYNNAATKPETIGMVLPFEPVSLTFEKVQYFVKAPKKLKDQGYSEERLQLLHEITGSFRPGVLTALMGTSGAGKTTLMDVLSGRKTSGVIEGEIKVGGFPKVQDTYARISAYCEQTDIHSPQVTIGESVAYSAWLRLPTEIDKKTRADFVDQVIKIIELDDIQDSIVGIPGRGGISLEQRKRLTIAVELVSNPSIIFMDEPTSGLDARAAAIVMRVVKNIVTTGRTIVCTIHQPSIDIFEANYILYLFLQLILMKRGGRMIYCGEVGKHSSKLIEYFENIPGVPKIQENYNPATWMLEVTNSSMEIQLGVDFNDLYRESLLCKRNAQLVKELNSPEIATKELRFSSKYPQNKWEQFKACLWKQNLTYWRSPTYNFSRLAFITGSSLLCALLLWGKGQNANSQQDLLNILGAMFIFVQLTGIGNCSAVLPFIAMERNVVYRERFAGMYSLLSYASAQLLIEIPYILIEAILFTVITYPAIGFYISTYKLFWYLYSMFCTLLYFNYFGMMLVSVSPTYQAASVWASFSYTMLSLFSGYLIPEPRIPIWWRWGYWICPTAWSLKGILASQYGDIETVITVNGGSTTISEFLRSYLGYHYDGLGAVAVVLMAFPLAYACIFAIAIMKLNFQNR</sequence>
<evidence type="ECO:0000313" key="2">
    <source>
        <dbReference type="Proteomes" id="UP001057402"/>
    </source>
</evidence>
<organism evidence="1 2">
    <name type="scientific">Melastoma candidum</name>
    <dbReference type="NCBI Taxonomy" id="119954"/>
    <lineage>
        <taxon>Eukaryota</taxon>
        <taxon>Viridiplantae</taxon>
        <taxon>Streptophyta</taxon>
        <taxon>Embryophyta</taxon>
        <taxon>Tracheophyta</taxon>
        <taxon>Spermatophyta</taxon>
        <taxon>Magnoliopsida</taxon>
        <taxon>eudicotyledons</taxon>
        <taxon>Gunneridae</taxon>
        <taxon>Pentapetalae</taxon>
        <taxon>rosids</taxon>
        <taxon>malvids</taxon>
        <taxon>Myrtales</taxon>
        <taxon>Melastomataceae</taxon>
        <taxon>Melastomatoideae</taxon>
        <taxon>Melastomateae</taxon>
        <taxon>Melastoma</taxon>
    </lineage>
</organism>
<evidence type="ECO:0000313" key="1">
    <source>
        <dbReference type="EMBL" id="KAI4363744.1"/>
    </source>
</evidence>
<keyword evidence="2" id="KW-1185">Reference proteome</keyword>
<name>A0ACB9QCM2_9MYRT</name>
<protein>
    <submittedName>
        <fullName evidence="1">Uncharacterized protein</fullName>
    </submittedName>
</protein>
<dbReference type="Proteomes" id="UP001057402">
    <property type="component" value="Chromosome 6"/>
</dbReference>
<proteinExistence type="predicted"/>
<reference evidence="2" key="1">
    <citation type="journal article" date="2023" name="Front. Plant Sci.">
        <title>Chromosomal-level genome assembly of Melastoma candidum provides insights into trichome evolution.</title>
        <authorList>
            <person name="Zhong Y."/>
            <person name="Wu W."/>
            <person name="Sun C."/>
            <person name="Zou P."/>
            <person name="Liu Y."/>
            <person name="Dai S."/>
            <person name="Zhou R."/>
        </authorList>
    </citation>
    <scope>NUCLEOTIDE SEQUENCE [LARGE SCALE GENOMIC DNA]</scope>
</reference>